<dbReference type="PROSITE" id="PS51194">
    <property type="entry name" value="HELICASE_CTER"/>
    <property type="match status" value="1"/>
</dbReference>
<proteinExistence type="predicted"/>
<evidence type="ECO:0000256" key="1">
    <source>
        <dbReference type="ARBA" id="ARBA00022741"/>
    </source>
</evidence>
<feature type="domain" description="Helicase C-terminal" evidence="4">
    <location>
        <begin position="912"/>
        <end position="1082"/>
    </location>
</feature>
<dbReference type="GO" id="GO:0003676">
    <property type="term" value="F:nucleic acid binding"/>
    <property type="evidence" value="ECO:0007669"/>
    <property type="project" value="InterPro"/>
</dbReference>
<organism evidence="5 6">
    <name type="scientific">Natranaeroarchaeum sulfidigenes</name>
    <dbReference type="NCBI Taxonomy" id="2784880"/>
    <lineage>
        <taxon>Archaea</taxon>
        <taxon>Methanobacteriati</taxon>
        <taxon>Methanobacteriota</taxon>
        <taxon>Stenosarchaea group</taxon>
        <taxon>Halobacteria</taxon>
        <taxon>Halobacteriales</taxon>
        <taxon>Natronoarchaeaceae</taxon>
        <taxon>Natranaeroarchaeum</taxon>
    </lineage>
</organism>
<dbReference type="GO" id="GO:0036297">
    <property type="term" value="P:interstrand cross-link repair"/>
    <property type="evidence" value="ECO:0007669"/>
    <property type="project" value="TreeGrafter"/>
</dbReference>
<dbReference type="KEGG" id="hara:AArcS_1599"/>
<keyword evidence="6" id="KW-1185">Reference proteome</keyword>
<keyword evidence="5" id="KW-0347">Helicase</keyword>
<reference evidence="5" key="1">
    <citation type="submission" date="2020-11" db="EMBL/GenBank/DDBJ databases">
        <title>Carbohydrate-dependent, anaerobic sulfur respiration: A novel catabolism in halophilic archaea.</title>
        <authorList>
            <person name="Sorokin D.Y."/>
            <person name="Messina E."/>
            <person name="Smedile F."/>
            <person name="La Cono V."/>
            <person name="Hallsworth J.E."/>
            <person name="Yakimov M.M."/>
        </authorList>
    </citation>
    <scope>NUCLEOTIDE SEQUENCE</scope>
    <source>
        <strain evidence="5">AArc-S</strain>
    </source>
</reference>
<accession>A0A897MKY4</accession>
<dbReference type="PANTHER" id="PTHR47957:SF3">
    <property type="entry name" value="ATP-DEPENDENT HELICASE HRQ1"/>
    <property type="match status" value="1"/>
</dbReference>
<evidence type="ECO:0000313" key="6">
    <source>
        <dbReference type="Proteomes" id="UP000663586"/>
    </source>
</evidence>
<dbReference type="InterPro" id="IPR001650">
    <property type="entry name" value="Helicase_C-like"/>
</dbReference>
<dbReference type="GO" id="GO:0043138">
    <property type="term" value="F:3'-5' DNA helicase activity"/>
    <property type="evidence" value="ECO:0007669"/>
    <property type="project" value="TreeGrafter"/>
</dbReference>
<dbReference type="SMART" id="SM00487">
    <property type="entry name" value="DEXDc"/>
    <property type="match status" value="1"/>
</dbReference>
<dbReference type="InterPro" id="IPR018973">
    <property type="entry name" value="MZB"/>
</dbReference>
<dbReference type="InterPro" id="IPR014001">
    <property type="entry name" value="Helicase_ATP-bd"/>
</dbReference>
<dbReference type="Gene3D" id="3.40.50.300">
    <property type="entry name" value="P-loop containing nucleotide triphosphate hydrolases"/>
    <property type="match status" value="2"/>
</dbReference>
<sequence>MTKLTDVAGVQNPQSFVSDEIVERKGPYVEFVDAPAFHEDSAADFLSELDYHDHIIQAITAELFGGDPGGSLYEHQAETISAIESNTDDNILAVPTASGKTEAFFLPILDHCLSSDEDGLKSIVLYPMKTLGVDQLNRFISYLDQINRRRDPDERITIGIWDSDTPSRVGTRDHEIEVGSYVRGLECPRNEGEKLKVLGDVSVGTDDNQYPWLRVTRESIRRGVDILLTGPEALDYMFVSDNQETRSILGEQPGEAPVEHIVFDEAHIWSGIQGAAVSLLSERLKGHFAERDPQITMVSATVDNPTELAADLTGTDDENRINTIEFTPREFLVKGTPTFDRLEPCEADDLITAVALIHVLSVDERTLKEEFNAGNALETLKSVGLVTGTDHIRINDRVGQWLTSPIDDTVERVLTDTKHPGVETSFTDRESVVTSDRGQRRIVESVLETGGMHSKWFDFVIEAVPEVARLAEWFGEDTTGVVGFKHYDELVEQMAAEGVDDPEGVLQTVMAFGRLAGVVTEKYHYFLKPPHKVFWCRDCEEVTRDSRCDHCEADLAELQFCRRCHQPHVEIESDSEIMEDESSYVPVGAYASTESVNGGKCPGCGQSPQLTDIGVPTSSLLSYMLTELCRVSPSKKTLVFSDSRSTAESVGDRIIDTEYGLMAETLYVDELVRNGGQADNFELFRSVSDRLRDEYWDPLIQNDMNEDGTAFNFLQSLLDDIEAHAMLSNCSHLLDSALVTAESVYDTDDLEELLVGHALYNLYAGSSGQSFSKNRLKFDGLTRGKIIDRLESRTGYERHVIDAHLDDILQTFLDVGIITEVPWDEIRDKIQSSNQGEDVKNDTFDFIESARETAIDHDIVEDAESGVFTRIPRVDDSTIVLLSEASFCDECYRSYPVTADGDSLSTCPHCGTNVQTYTRFRERNGELVADPGYADVSSEWEYALDHWAHDITTPIRGGIDPEFISVGIHKGNIPHTLRGAIEEGFRKDDPDVNIVSATPTMELGVDIGTLDTVAQVGIPPTLTNYVQRSGRTGRTRGSSSLVVTAVRGNHPVDSHYYGNLETFLGDFEPVRVPDPYDFDELLAGHVVTETFAYLARNPHESNVFERMYTVDESKENLVNFVNTVTEQLDILREFLLEERRDVVTDHVHDIFGDRGIDIFEQVFERDGPLSLDNRMDKTFSKLTGVSTEGETNKAFTDQNNRLDQWLQRLGYLANYRSFGQQFPVNFTGASDGIEFESEGRLYDMFPGEENDLGAVLTLHGTDYIVDDVHGTATSMTIVAVCDNDECERPFQSYDPETDSCPHCGDDLAETPIHGVSSVECTAARGGQKGYSTRGLQSTYIEDPTDNDAVRVSEERSVFGIDAQLTYGQLEVTDFVYAFERWHTRGSDKEVLRSEAVIERDEASGSTGGSWRDRMDDVEEEMYRPVGQQYFTQGLTINLDGTEFQTRYETLSHESVSWPQAMVSLEQALEKAIAIVAECDRDDFRVKASMTGDEIVIRIVDSRQGGNGITWQVLDQLDAVERRVREVAACERCTDYCDECLLLARTPAFYLDNDLLDRRTLGAIIGGTA</sequence>
<dbReference type="PROSITE" id="PS51192">
    <property type="entry name" value="HELICASE_ATP_BIND_1"/>
    <property type="match status" value="1"/>
</dbReference>
<dbReference type="Pfam" id="PF00270">
    <property type="entry name" value="DEAD"/>
    <property type="match status" value="1"/>
</dbReference>
<dbReference type="SUPFAM" id="SSF52540">
    <property type="entry name" value="P-loop containing nucleoside triphosphate hydrolases"/>
    <property type="match status" value="1"/>
</dbReference>
<dbReference type="EMBL" id="CP064786">
    <property type="protein sequence ID" value="QSG02810.1"/>
    <property type="molecule type" value="Genomic_DNA"/>
</dbReference>
<dbReference type="Pfam" id="PF00271">
    <property type="entry name" value="Helicase_C"/>
    <property type="match status" value="1"/>
</dbReference>
<evidence type="ECO:0000256" key="2">
    <source>
        <dbReference type="ARBA" id="ARBA00022840"/>
    </source>
</evidence>
<keyword evidence="1" id="KW-0547">Nucleotide-binding</keyword>
<dbReference type="SMART" id="SM00490">
    <property type="entry name" value="HELICc"/>
    <property type="match status" value="1"/>
</dbReference>
<keyword evidence="5" id="KW-0378">Hydrolase</keyword>
<dbReference type="InterPro" id="IPR011545">
    <property type="entry name" value="DEAD/DEAH_box_helicase_dom"/>
</dbReference>
<gene>
    <name evidence="5" type="ORF">AArcS_1599</name>
</gene>
<feature type="domain" description="Helicase ATP-binding" evidence="3">
    <location>
        <begin position="81"/>
        <end position="320"/>
    </location>
</feature>
<name>A0A897MKY4_9EURY</name>
<evidence type="ECO:0000259" key="3">
    <source>
        <dbReference type="PROSITE" id="PS51192"/>
    </source>
</evidence>
<dbReference type="GO" id="GO:0005524">
    <property type="term" value="F:ATP binding"/>
    <property type="evidence" value="ECO:0007669"/>
    <property type="project" value="UniProtKB-KW"/>
</dbReference>
<keyword evidence="2" id="KW-0067">ATP-binding</keyword>
<evidence type="ECO:0000259" key="4">
    <source>
        <dbReference type="PROSITE" id="PS51194"/>
    </source>
</evidence>
<evidence type="ECO:0000313" key="5">
    <source>
        <dbReference type="EMBL" id="QSG02810.1"/>
    </source>
</evidence>
<protein>
    <submittedName>
        <fullName evidence="5">Distinct helicase family with a unique C-terminal domain including a metal-binding cysteine cluster</fullName>
    </submittedName>
</protein>
<dbReference type="Pfam" id="PF09369">
    <property type="entry name" value="MZB"/>
    <property type="match status" value="1"/>
</dbReference>
<dbReference type="GO" id="GO:0006289">
    <property type="term" value="P:nucleotide-excision repair"/>
    <property type="evidence" value="ECO:0007669"/>
    <property type="project" value="TreeGrafter"/>
</dbReference>
<dbReference type="Proteomes" id="UP000663586">
    <property type="component" value="Chromosome"/>
</dbReference>
<dbReference type="RefSeq" id="WP_238479950.1">
    <property type="nucleotide sequence ID" value="NZ_CP064786.1"/>
</dbReference>
<dbReference type="PANTHER" id="PTHR47957">
    <property type="entry name" value="ATP-DEPENDENT HELICASE HRQ1"/>
    <property type="match status" value="1"/>
</dbReference>
<dbReference type="InterPro" id="IPR027417">
    <property type="entry name" value="P-loop_NTPase"/>
</dbReference>
<dbReference type="GeneID" id="70684982"/>